<dbReference type="Gene3D" id="3.40.50.300">
    <property type="entry name" value="P-loop containing nucleotide triphosphate hydrolases"/>
    <property type="match status" value="2"/>
</dbReference>
<dbReference type="SUPFAM" id="SSF52540">
    <property type="entry name" value="P-loop containing nucleoside triphosphate hydrolases"/>
    <property type="match status" value="1"/>
</dbReference>
<dbReference type="SMART" id="SM00382">
    <property type="entry name" value="AAA"/>
    <property type="match status" value="1"/>
</dbReference>
<dbReference type="GO" id="GO:0003723">
    <property type="term" value="F:RNA binding"/>
    <property type="evidence" value="ECO:0007669"/>
    <property type="project" value="TreeGrafter"/>
</dbReference>
<dbReference type="Pfam" id="PF11898">
    <property type="entry name" value="DUF3418"/>
    <property type="match status" value="1"/>
</dbReference>
<dbReference type="InterPro" id="IPR011545">
    <property type="entry name" value="DEAD/DEAH_box_helicase_dom"/>
</dbReference>
<reference evidence="10" key="2">
    <citation type="submission" date="2021-04" db="EMBL/GenBank/DDBJ databases">
        <authorList>
            <person name="Gilroy R."/>
        </authorList>
    </citation>
    <scope>NUCLEOTIDE SEQUENCE</scope>
    <source>
        <strain evidence="10">14975</strain>
    </source>
</reference>
<dbReference type="PROSITE" id="PS51192">
    <property type="entry name" value="HELICASE_ATP_BIND_1"/>
    <property type="match status" value="1"/>
</dbReference>
<dbReference type="Pfam" id="PF04408">
    <property type="entry name" value="WHD_HA2"/>
    <property type="match status" value="1"/>
</dbReference>
<dbReference type="FunFam" id="1.20.120.1080:FF:000005">
    <property type="entry name" value="ATP-dependent helicase HrpA"/>
    <property type="match status" value="1"/>
</dbReference>
<feature type="domain" description="Helicase ATP-binding" evidence="8">
    <location>
        <begin position="39"/>
        <end position="202"/>
    </location>
</feature>
<keyword evidence="4 10" id="KW-0378">Hydrolase</keyword>
<dbReference type="GO" id="GO:0005524">
    <property type="term" value="F:ATP binding"/>
    <property type="evidence" value="ECO:0007669"/>
    <property type="project" value="UniProtKB-KW"/>
</dbReference>
<dbReference type="InterPro" id="IPR002464">
    <property type="entry name" value="DNA/RNA_helicase_DEAH_CS"/>
</dbReference>
<dbReference type="InterPro" id="IPR001650">
    <property type="entry name" value="Helicase_C-like"/>
</dbReference>
<dbReference type="SMART" id="SM00487">
    <property type="entry name" value="DEXDc"/>
    <property type="match status" value="1"/>
</dbReference>
<dbReference type="InterPro" id="IPR024590">
    <property type="entry name" value="HrpA_C"/>
</dbReference>
<dbReference type="GO" id="GO:0016787">
    <property type="term" value="F:hydrolase activity"/>
    <property type="evidence" value="ECO:0007669"/>
    <property type="project" value="UniProtKB-KW"/>
</dbReference>
<dbReference type="InterPro" id="IPR010222">
    <property type="entry name" value="RNA_helicase_HrpA"/>
</dbReference>
<dbReference type="Gene3D" id="1.20.120.1080">
    <property type="match status" value="1"/>
</dbReference>
<comment type="similarity">
    <text evidence="1">Belongs to the DEAD box helicase family. DEAH subfamily.</text>
</comment>
<evidence type="ECO:0000313" key="11">
    <source>
        <dbReference type="Proteomes" id="UP000823964"/>
    </source>
</evidence>
<sequence length="1251" mass="142121">GGGSRGEAELPPPIPPAPESLPEFRYPDLQIARRREEIAEALRRHRVVIVVGETGSGKTTQLPKIALEVAGKRPGMLGCTQPRRLAAVAVARRIADEVGCEVGDYVGYQVRFDDRTGPQTRLKMMTDGILLAETQADRDLRRYHTIIIDEAHERSLNIDFLLGYMKLLLERRGDIKLIISSATMDAAAFSEFFDGAPVINVEGRTFGVDYHYMPPLSEDEELPEHVVRAVTWLSEYDERGDVLVFLPGEREIRDCADALSALELPRTDVLPLFARLGLGEQQRIFNPQKGRRRLVLATNVAETSLTIPGIIYVIDSGLARISRYLPGRQIQRLQVEPISQASARQRAGRCGRITEGVCIRLYSEADFESRDAFTDPEIRRSALAGVILRMADLKLPPPGEFPLPDPPSQRLISEGYKTLREIGAIDRKRELTPTGRHLARLPLDPRQGRMLLEARHEQALPEMLVIVAGLSIMDPRERPAEAAEQADRAHAVWRNEESDFLSLLSLWRATLEFREGGSLRRNRLRRWCAAHFLNFLRVVEWHNLVQDLASSLRELLRWSIPELPPAEEQATPERIHRSLLAGAPLQFGVWRPEDKVYRGAGGRDFAIFPGSGLFRRKKRPDWVMGTELVETSRLWMRRVALLDPAWIEQVAPQLCARHAYDAAWDRESGQVFAKERVTCGGLTIVDGRRISYARCNPAGARDIMIRDGILARELKHPAPFLRHLEEMREEVRCIEAKLRRRDLIWCEEGVYRFFEERIPAEIHSERALTSWRQQAERQQADILFVPREDCVYPGEDEAPADLYPDVLQVGGESYELRYVHEPGEPDDGVTLVLHVDQLDDFPDWLPEWGVPAHLAARAEMLMRTLPKDLRRFLVPLGEAAEDFAEDWFGREPDRPLMRALAEFVSERSGCFCNAQQFDADKLLPEYVTKLSVCDDAGHELAFGRSVPALREKLEEYRKARFRKKASRQFSSTPMTRWDCGVLPPSVEVGSGVGYPALREEGERVRLHICPSAEEAEYVHRFGVRRLALIRHGDFINSIRKKMPVSGMAAKLALSTVGAQPKNNAFDTIYAAMDASLRPLPRSPESFDEACLRMREAVYDGIAGPLSRIWDQLAELDRRCREFCLTAGRDRYASRIAEELQRHWGWLTRPFFLSGDAPDYLADLPRYLRGFGERLRRIAEQPALRELERIEALEAAVPAFFFEQALQHGQHWRWLAFARMVEEFRLSIFAPSLAVKGRASAKKLAAAAEALR</sequence>
<dbReference type="EC" id="3.6.4.13" evidence="2"/>
<dbReference type="SMART" id="SM00847">
    <property type="entry name" value="HA2"/>
    <property type="match status" value="1"/>
</dbReference>
<feature type="compositionally biased region" description="Pro residues" evidence="7">
    <location>
        <begin position="10"/>
        <end position="19"/>
    </location>
</feature>
<evidence type="ECO:0000256" key="2">
    <source>
        <dbReference type="ARBA" id="ARBA00012552"/>
    </source>
</evidence>
<dbReference type="PANTHER" id="PTHR18934:SF99">
    <property type="entry name" value="ATP-DEPENDENT RNA HELICASE DHX37-RELATED"/>
    <property type="match status" value="1"/>
</dbReference>
<evidence type="ECO:0000313" key="10">
    <source>
        <dbReference type="EMBL" id="HIX20008.1"/>
    </source>
</evidence>
<dbReference type="InterPro" id="IPR014001">
    <property type="entry name" value="Helicase_ATP-bd"/>
</dbReference>
<feature type="domain" description="Helicase C-terminal" evidence="9">
    <location>
        <begin position="228"/>
        <end position="394"/>
    </location>
</feature>
<evidence type="ECO:0000259" key="9">
    <source>
        <dbReference type="PROSITE" id="PS51194"/>
    </source>
</evidence>
<accession>A0A9D1VBG8</accession>
<comment type="caution">
    <text evidence="10">The sequence shown here is derived from an EMBL/GenBank/DDBJ whole genome shotgun (WGS) entry which is preliminary data.</text>
</comment>
<dbReference type="Pfam" id="PF00270">
    <property type="entry name" value="DEAD"/>
    <property type="match status" value="1"/>
</dbReference>
<name>A0A9D1VBG8_9BACT</name>
<dbReference type="InterPro" id="IPR007502">
    <property type="entry name" value="Helicase-assoc_dom"/>
</dbReference>
<gene>
    <name evidence="10" type="primary">hrpA</name>
    <name evidence="10" type="ORF">H9862_05320</name>
</gene>
<dbReference type="Pfam" id="PF21010">
    <property type="entry name" value="HA2_C"/>
    <property type="match status" value="1"/>
</dbReference>
<dbReference type="PROSITE" id="PS00690">
    <property type="entry name" value="DEAH_ATP_HELICASE"/>
    <property type="match status" value="1"/>
</dbReference>
<organism evidence="10 11">
    <name type="scientific">Candidatus Akkermansia intestinigallinarum</name>
    <dbReference type="NCBI Taxonomy" id="2838431"/>
    <lineage>
        <taxon>Bacteria</taxon>
        <taxon>Pseudomonadati</taxon>
        <taxon>Verrucomicrobiota</taxon>
        <taxon>Verrucomicrobiia</taxon>
        <taxon>Verrucomicrobiales</taxon>
        <taxon>Akkermansiaceae</taxon>
        <taxon>Akkermansia</taxon>
    </lineage>
</organism>
<evidence type="ECO:0000256" key="4">
    <source>
        <dbReference type="ARBA" id="ARBA00022801"/>
    </source>
</evidence>
<dbReference type="EMBL" id="DXFQ01000094">
    <property type="protein sequence ID" value="HIX20008.1"/>
    <property type="molecule type" value="Genomic_DNA"/>
</dbReference>
<feature type="non-terminal residue" evidence="10">
    <location>
        <position position="1"/>
    </location>
</feature>
<dbReference type="CDD" id="cd18791">
    <property type="entry name" value="SF2_C_RHA"/>
    <property type="match status" value="1"/>
</dbReference>
<dbReference type="NCBIfam" id="TIGR01967">
    <property type="entry name" value="DEAH_box_HrpA"/>
    <property type="match status" value="1"/>
</dbReference>
<dbReference type="Pfam" id="PF00271">
    <property type="entry name" value="Helicase_C"/>
    <property type="match status" value="1"/>
</dbReference>
<keyword evidence="6" id="KW-0067">ATP-binding</keyword>
<feature type="region of interest" description="Disordered" evidence="7">
    <location>
        <begin position="1"/>
        <end position="23"/>
    </location>
</feature>
<dbReference type="GO" id="GO:0003724">
    <property type="term" value="F:RNA helicase activity"/>
    <property type="evidence" value="ECO:0007669"/>
    <property type="project" value="UniProtKB-EC"/>
</dbReference>
<dbReference type="AlphaFoldDB" id="A0A9D1VBG8"/>
<proteinExistence type="inferred from homology"/>
<dbReference type="PROSITE" id="PS51194">
    <property type="entry name" value="HELICASE_CTER"/>
    <property type="match status" value="1"/>
</dbReference>
<protein>
    <recommendedName>
        <fullName evidence="2">RNA helicase</fullName>
        <ecNumber evidence="2">3.6.4.13</ecNumber>
    </recommendedName>
</protein>
<evidence type="ECO:0000256" key="7">
    <source>
        <dbReference type="SAM" id="MobiDB-lite"/>
    </source>
</evidence>
<evidence type="ECO:0000256" key="5">
    <source>
        <dbReference type="ARBA" id="ARBA00022806"/>
    </source>
</evidence>
<evidence type="ECO:0000256" key="6">
    <source>
        <dbReference type="ARBA" id="ARBA00022840"/>
    </source>
</evidence>
<dbReference type="Pfam" id="PF07717">
    <property type="entry name" value="OB_NTP_bind"/>
    <property type="match status" value="1"/>
</dbReference>
<dbReference type="InterPro" id="IPR027417">
    <property type="entry name" value="P-loop_NTPase"/>
</dbReference>
<dbReference type="InterPro" id="IPR003593">
    <property type="entry name" value="AAA+_ATPase"/>
</dbReference>
<keyword evidence="3" id="KW-0547">Nucleotide-binding</keyword>
<evidence type="ECO:0000256" key="3">
    <source>
        <dbReference type="ARBA" id="ARBA00022741"/>
    </source>
</evidence>
<dbReference type="SMART" id="SM00490">
    <property type="entry name" value="HELICc"/>
    <property type="match status" value="1"/>
</dbReference>
<evidence type="ECO:0000259" key="8">
    <source>
        <dbReference type="PROSITE" id="PS51192"/>
    </source>
</evidence>
<keyword evidence="5 10" id="KW-0347">Helicase</keyword>
<dbReference type="InterPro" id="IPR011709">
    <property type="entry name" value="DEAD-box_helicase_OB_fold"/>
</dbReference>
<dbReference type="Proteomes" id="UP000823964">
    <property type="component" value="Unassembled WGS sequence"/>
</dbReference>
<dbReference type="InterPro" id="IPR048333">
    <property type="entry name" value="HA2_WH"/>
</dbReference>
<dbReference type="PANTHER" id="PTHR18934">
    <property type="entry name" value="ATP-DEPENDENT RNA HELICASE"/>
    <property type="match status" value="1"/>
</dbReference>
<evidence type="ECO:0000256" key="1">
    <source>
        <dbReference type="ARBA" id="ARBA00008792"/>
    </source>
</evidence>
<reference evidence="10" key="1">
    <citation type="journal article" date="2021" name="PeerJ">
        <title>Extensive microbial diversity within the chicken gut microbiome revealed by metagenomics and culture.</title>
        <authorList>
            <person name="Gilroy R."/>
            <person name="Ravi A."/>
            <person name="Getino M."/>
            <person name="Pursley I."/>
            <person name="Horton D.L."/>
            <person name="Alikhan N.F."/>
            <person name="Baker D."/>
            <person name="Gharbi K."/>
            <person name="Hall N."/>
            <person name="Watson M."/>
            <person name="Adriaenssens E.M."/>
            <person name="Foster-Nyarko E."/>
            <person name="Jarju S."/>
            <person name="Secka A."/>
            <person name="Antonio M."/>
            <person name="Oren A."/>
            <person name="Chaudhuri R.R."/>
            <person name="La Ragione R."/>
            <person name="Hildebrand F."/>
            <person name="Pallen M.J."/>
        </authorList>
    </citation>
    <scope>NUCLEOTIDE SEQUENCE</scope>
    <source>
        <strain evidence="10">14975</strain>
    </source>
</reference>